<sequence length="117" mass="13182">MEVILHDSTGVFVLRNVVTGKADLVMGGGCQKQADIIEMNHIDRDERADIITPVDFRENEGEIEELRARFVEDSGVQLQTTESRTEEIRKLFTTLGEYSRNGPSSSLLDIELEDLID</sequence>
<gene>
    <name evidence="1" type="ORF">Fot_22679</name>
</gene>
<evidence type="ECO:0000313" key="1">
    <source>
        <dbReference type="EMBL" id="KAL2530078.1"/>
    </source>
</evidence>
<proteinExistence type="predicted"/>
<organism evidence="1 2">
    <name type="scientific">Forsythia ovata</name>
    <dbReference type="NCBI Taxonomy" id="205694"/>
    <lineage>
        <taxon>Eukaryota</taxon>
        <taxon>Viridiplantae</taxon>
        <taxon>Streptophyta</taxon>
        <taxon>Embryophyta</taxon>
        <taxon>Tracheophyta</taxon>
        <taxon>Spermatophyta</taxon>
        <taxon>Magnoliopsida</taxon>
        <taxon>eudicotyledons</taxon>
        <taxon>Gunneridae</taxon>
        <taxon>Pentapetalae</taxon>
        <taxon>asterids</taxon>
        <taxon>lamiids</taxon>
        <taxon>Lamiales</taxon>
        <taxon>Oleaceae</taxon>
        <taxon>Forsythieae</taxon>
        <taxon>Forsythia</taxon>
    </lineage>
</organism>
<dbReference type="AlphaFoldDB" id="A0ABD1UZF1"/>
<comment type="caution">
    <text evidence="1">The sequence shown here is derived from an EMBL/GenBank/DDBJ whole genome shotgun (WGS) entry which is preliminary data.</text>
</comment>
<dbReference type="Proteomes" id="UP001604277">
    <property type="component" value="Unassembled WGS sequence"/>
</dbReference>
<accession>A0ABD1UZF1</accession>
<protein>
    <submittedName>
        <fullName evidence="1">Uncharacterized protein</fullName>
    </submittedName>
</protein>
<keyword evidence="2" id="KW-1185">Reference proteome</keyword>
<reference evidence="2" key="1">
    <citation type="submission" date="2024-07" db="EMBL/GenBank/DDBJ databases">
        <title>Two chromosome-level genome assemblies of Korean endemic species Abeliophyllum distichum and Forsythia ovata (Oleaceae).</title>
        <authorList>
            <person name="Jang H."/>
        </authorList>
    </citation>
    <scope>NUCLEOTIDE SEQUENCE [LARGE SCALE GENOMIC DNA]</scope>
</reference>
<name>A0ABD1UZF1_9LAMI</name>
<evidence type="ECO:0000313" key="2">
    <source>
        <dbReference type="Proteomes" id="UP001604277"/>
    </source>
</evidence>
<dbReference type="EMBL" id="JBFOLJ010000006">
    <property type="protein sequence ID" value="KAL2530078.1"/>
    <property type="molecule type" value="Genomic_DNA"/>
</dbReference>